<dbReference type="GO" id="GO:0016787">
    <property type="term" value="F:hydrolase activity"/>
    <property type="evidence" value="ECO:0007669"/>
    <property type="project" value="UniProtKB-KW"/>
</dbReference>
<sequence>MALGYASVAYCPLDTVVNWKCNTCDGSTRGTSDVVLFNNDVSETYAYLAVNHYHKIIVISFRGTDGLGDWMGNLKVSMTSLNLPPPYQDAKVHRGFNTFVEGIVDELRYALSNALRMNPSYTVKFVGHSKGGALASIAAVKMVQYRVVTWNKVSIFTYGQPRTGNAEFANYINSQPVTVLRVTAHADMVTVVPKLIHSYQHYQYNLHMTSDGKTVLCDIFGEDPDCTNDFWVASLDAHYTYFNLRINSACT</sequence>
<evidence type="ECO:0000259" key="1">
    <source>
        <dbReference type="Pfam" id="PF01764"/>
    </source>
</evidence>
<dbReference type="OrthoDB" id="426718at2759"/>
<accession>A0A137NS21</accession>
<dbReference type="InterPro" id="IPR029058">
    <property type="entry name" value="AB_hydrolase_fold"/>
</dbReference>
<proteinExistence type="predicted"/>
<reference evidence="2 3" key="1">
    <citation type="journal article" date="2015" name="Genome Biol. Evol.">
        <title>Phylogenomic analyses indicate that early fungi evolved digesting cell walls of algal ancestors of land plants.</title>
        <authorList>
            <person name="Chang Y."/>
            <person name="Wang S."/>
            <person name="Sekimoto S."/>
            <person name="Aerts A.L."/>
            <person name="Choi C."/>
            <person name="Clum A."/>
            <person name="LaButti K.M."/>
            <person name="Lindquist E.A."/>
            <person name="Yee Ngan C."/>
            <person name="Ohm R.A."/>
            <person name="Salamov A.A."/>
            <person name="Grigoriev I.V."/>
            <person name="Spatafora J.W."/>
            <person name="Berbee M.L."/>
        </authorList>
    </citation>
    <scope>NUCLEOTIDE SEQUENCE [LARGE SCALE GENOMIC DNA]</scope>
    <source>
        <strain evidence="2 3">NRRL 28638</strain>
    </source>
</reference>
<name>A0A137NS21_CONC2</name>
<feature type="domain" description="Fungal lipase-type" evidence="1">
    <location>
        <begin position="58"/>
        <end position="194"/>
    </location>
</feature>
<evidence type="ECO:0000313" key="2">
    <source>
        <dbReference type="EMBL" id="KXN65555.1"/>
    </source>
</evidence>
<dbReference type="SUPFAM" id="SSF53474">
    <property type="entry name" value="alpha/beta-Hydrolases"/>
    <property type="match status" value="1"/>
</dbReference>
<keyword evidence="3" id="KW-1185">Reference proteome</keyword>
<dbReference type="Proteomes" id="UP000070444">
    <property type="component" value="Unassembled WGS sequence"/>
</dbReference>
<organism evidence="2 3">
    <name type="scientific">Conidiobolus coronatus (strain ATCC 28846 / CBS 209.66 / NRRL 28638)</name>
    <name type="common">Delacroixia coronata</name>
    <dbReference type="NCBI Taxonomy" id="796925"/>
    <lineage>
        <taxon>Eukaryota</taxon>
        <taxon>Fungi</taxon>
        <taxon>Fungi incertae sedis</taxon>
        <taxon>Zoopagomycota</taxon>
        <taxon>Entomophthoromycotina</taxon>
        <taxon>Entomophthoromycetes</taxon>
        <taxon>Entomophthorales</taxon>
        <taxon>Ancylistaceae</taxon>
        <taxon>Conidiobolus</taxon>
    </lineage>
</organism>
<evidence type="ECO:0000313" key="3">
    <source>
        <dbReference type="Proteomes" id="UP000070444"/>
    </source>
</evidence>
<dbReference type="GO" id="GO:0006629">
    <property type="term" value="P:lipid metabolic process"/>
    <property type="evidence" value="ECO:0007669"/>
    <property type="project" value="InterPro"/>
</dbReference>
<dbReference type="CDD" id="cd00519">
    <property type="entry name" value="Lipase_3"/>
    <property type="match status" value="1"/>
</dbReference>
<dbReference type="AlphaFoldDB" id="A0A137NS21"/>
<dbReference type="InterPro" id="IPR002921">
    <property type="entry name" value="Fungal_lipase-type"/>
</dbReference>
<gene>
    <name evidence="2" type="ORF">CONCODRAFT_12832</name>
</gene>
<protein>
    <submittedName>
        <fullName evidence="2">Alpha/beta-hydrolase</fullName>
    </submittedName>
</protein>
<dbReference type="Gene3D" id="3.40.50.1820">
    <property type="entry name" value="alpha/beta hydrolase"/>
    <property type="match status" value="1"/>
</dbReference>
<keyword evidence="2" id="KW-0378">Hydrolase</keyword>
<dbReference type="EMBL" id="KQ964858">
    <property type="protein sequence ID" value="KXN65555.1"/>
    <property type="molecule type" value="Genomic_DNA"/>
</dbReference>
<dbReference type="Pfam" id="PF01764">
    <property type="entry name" value="Lipase_3"/>
    <property type="match status" value="1"/>
</dbReference>
<dbReference type="PANTHER" id="PTHR45908">
    <property type="entry name" value="PROTEIN CBG11750-RELATED"/>
    <property type="match status" value="1"/>
</dbReference>